<sequence>PERFQNEPESCDVAILRKNGSIETNAANCPELLSEEENCSEAESCSSQQSDHDVFQTPMPDENLSESSAKKLGTEARNTYPISPIVSSISSRARTPPLRERLRRKTRPDYKQMENGKRVMMSR</sequence>
<dbReference type="AlphaFoldDB" id="A0A7J6KS59"/>
<feature type="compositionally biased region" description="Basic and acidic residues" evidence="1">
    <location>
        <begin position="107"/>
        <end position="117"/>
    </location>
</feature>
<feature type="region of interest" description="Disordered" evidence="1">
    <location>
        <begin position="40"/>
        <end position="123"/>
    </location>
</feature>
<name>A0A7J6KS59_PERCH</name>
<dbReference type="Proteomes" id="UP000591131">
    <property type="component" value="Unassembled WGS sequence"/>
</dbReference>
<evidence type="ECO:0000256" key="1">
    <source>
        <dbReference type="SAM" id="MobiDB-lite"/>
    </source>
</evidence>
<evidence type="ECO:0000313" key="3">
    <source>
        <dbReference type="Proteomes" id="UP000591131"/>
    </source>
</evidence>
<evidence type="ECO:0000313" key="2">
    <source>
        <dbReference type="EMBL" id="KAF4649694.1"/>
    </source>
</evidence>
<comment type="caution">
    <text evidence="2">The sequence shown here is derived from an EMBL/GenBank/DDBJ whole genome shotgun (WGS) entry which is preliminary data.</text>
</comment>
<accession>A0A7J6KS59</accession>
<gene>
    <name evidence="2" type="ORF">FOL47_001809</name>
</gene>
<reference evidence="2 3" key="1">
    <citation type="submission" date="2020-04" db="EMBL/GenBank/DDBJ databases">
        <title>Perkinsus chesapeaki whole genome sequence.</title>
        <authorList>
            <person name="Bogema D.R."/>
        </authorList>
    </citation>
    <scope>NUCLEOTIDE SEQUENCE [LARGE SCALE GENOMIC DNA]</scope>
    <source>
        <strain evidence="2">ATCC PRA-425</strain>
    </source>
</reference>
<organism evidence="2 3">
    <name type="scientific">Perkinsus chesapeaki</name>
    <name type="common">Clam parasite</name>
    <name type="synonym">Perkinsus andrewsi</name>
    <dbReference type="NCBI Taxonomy" id="330153"/>
    <lineage>
        <taxon>Eukaryota</taxon>
        <taxon>Sar</taxon>
        <taxon>Alveolata</taxon>
        <taxon>Perkinsozoa</taxon>
        <taxon>Perkinsea</taxon>
        <taxon>Perkinsida</taxon>
        <taxon>Perkinsidae</taxon>
        <taxon>Perkinsus</taxon>
    </lineage>
</organism>
<feature type="non-terminal residue" evidence="2">
    <location>
        <position position="123"/>
    </location>
</feature>
<feature type="compositionally biased region" description="Low complexity" evidence="1">
    <location>
        <begin position="81"/>
        <end position="91"/>
    </location>
</feature>
<keyword evidence="3" id="KW-1185">Reference proteome</keyword>
<proteinExistence type="predicted"/>
<dbReference type="EMBL" id="JAAPAO010001453">
    <property type="protein sequence ID" value="KAF4649694.1"/>
    <property type="molecule type" value="Genomic_DNA"/>
</dbReference>
<protein>
    <submittedName>
        <fullName evidence="2">Uncharacterized protein</fullName>
    </submittedName>
</protein>